<dbReference type="PANTHER" id="PTHR48094:SF12">
    <property type="entry name" value="PARKINSON DISEASE PROTEIN 7 HOMOLOG"/>
    <property type="match status" value="1"/>
</dbReference>
<accession>A0AAE3FFW7</accession>
<dbReference type="Gene3D" id="3.40.50.880">
    <property type="match status" value="1"/>
</dbReference>
<dbReference type="CDD" id="cd03135">
    <property type="entry name" value="GATase1_DJ-1"/>
    <property type="match status" value="1"/>
</dbReference>
<name>A0AAE3FFW7_9BACT</name>
<sequence length="179" mass="18711">MIYEFLADGFEEVEALTPYDMLLRAGADIKTVSLNRGKTVIGAHGVRIEADITLDEAVQAPDAVVLPGGMPGAKNLRESETVCRIVKETAARGGVIGAICAAPFILGELGLLEGKSAICYPGFEKCLHGAKISDKRVVSDGNTVTAAGMGVALEFGAELITVIYGSEKAAEVLRSVMAQ</sequence>
<proteinExistence type="predicted"/>
<feature type="domain" description="DJ-1/PfpI" evidence="1">
    <location>
        <begin position="5"/>
        <end position="160"/>
    </location>
</feature>
<gene>
    <name evidence="2" type="ORF">MR241_02605</name>
</gene>
<organism evidence="2 3">
    <name type="scientific">Candidatus Colimorpha enterica</name>
    <dbReference type="NCBI Taxonomy" id="3083063"/>
    <lineage>
        <taxon>Bacteria</taxon>
        <taxon>Pseudomonadati</taxon>
        <taxon>Bacteroidota</taxon>
        <taxon>Bacteroidia</taxon>
        <taxon>Bacteroidales</taxon>
        <taxon>Candidatus Colimorpha</taxon>
    </lineage>
</organism>
<dbReference type="InterPro" id="IPR050325">
    <property type="entry name" value="Prot/Nucl_acid_deglycase"/>
</dbReference>
<dbReference type="SUPFAM" id="SSF52317">
    <property type="entry name" value="Class I glutamine amidotransferase-like"/>
    <property type="match status" value="1"/>
</dbReference>
<evidence type="ECO:0000313" key="2">
    <source>
        <dbReference type="EMBL" id="MCI5755169.1"/>
    </source>
</evidence>
<evidence type="ECO:0000259" key="1">
    <source>
        <dbReference type="Pfam" id="PF01965"/>
    </source>
</evidence>
<dbReference type="PANTHER" id="PTHR48094">
    <property type="entry name" value="PROTEIN/NUCLEIC ACID DEGLYCASE DJ-1-RELATED"/>
    <property type="match status" value="1"/>
</dbReference>
<dbReference type="Pfam" id="PF01965">
    <property type="entry name" value="DJ-1_PfpI"/>
    <property type="match status" value="1"/>
</dbReference>
<dbReference type="GO" id="GO:0005737">
    <property type="term" value="C:cytoplasm"/>
    <property type="evidence" value="ECO:0007669"/>
    <property type="project" value="TreeGrafter"/>
</dbReference>
<protein>
    <submittedName>
        <fullName evidence="2">DJ-1/PfpI family protein</fullName>
    </submittedName>
</protein>
<dbReference type="InterPro" id="IPR002818">
    <property type="entry name" value="DJ-1/PfpI"/>
</dbReference>
<dbReference type="InterPro" id="IPR029062">
    <property type="entry name" value="Class_I_gatase-like"/>
</dbReference>
<dbReference type="AlphaFoldDB" id="A0AAE3FFW7"/>
<dbReference type="NCBIfam" id="TIGR01383">
    <property type="entry name" value="not_thiJ"/>
    <property type="match status" value="1"/>
</dbReference>
<dbReference type="EMBL" id="JALEMU010000045">
    <property type="protein sequence ID" value="MCI5755169.1"/>
    <property type="molecule type" value="Genomic_DNA"/>
</dbReference>
<dbReference type="Proteomes" id="UP001139365">
    <property type="component" value="Unassembled WGS sequence"/>
</dbReference>
<evidence type="ECO:0000313" key="3">
    <source>
        <dbReference type="Proteomes" id="UP001139365"/>
    </source>
</evidence>
<reference evidence="2 3" key="1">
    <citation type="submission" date="2022-03" db="EMBL/GenBank/DDBJ databases">
        <title>Metagenome-assembled genomes from swine fecal metagenomes.</title>
        <authorList>
            <person name="Holman D.B."/>
            <person name="Kommadath A."/>
        </authorList>
    </citation>
    <scope>NUCLEOTIDE SEQUENCE [LARGE SCALE GENOMIC DNA]</scope>
    <source>
        <strain evidence="2">SUG147</strain>
    </source>
</reference>
<dbReference type="InterPro" id="IPR006287">
    <property type="entry name" value="DJ-1"/>
</dbReference>
<comment type="caution">
    <text evidence="2">The sequence shown here is derived from an EMBL/GenBank/DDBJ whole genome shotgun (WGS) entry which is preliminary data.</text>
</comment>